<organism evidence="1 2">
    <name type="scientific">Aeromonas popoffii</name>
    <dbReference type="NCBI Taxonomy" id="70856"/>
    <lineage>
        <taxon>Bacteria</taxon>
        <taxon>Pseudomonadati</taxon>
        <taxon>Pseudomonadota</taxon>
        <taxon>Gammaproteobacteria</taxon>
        <taxon>Aeromonadales</taxon>
        <taxon>Aeromonadaceae</taxon>
        <taxon>Aeromonas</taxon>
    </lineage>
</organism>
<dbReference type="Proteomes" id="UP000675653">
    <property type="component" value="Unassembled WGS sequence"/>
</dbReference>
<sequence>MNNSPPAAVTNPLAGHPVMQMLDVAMSAIVGDYDDADLVPEWQWVKRMASHSHEHVGVKDDSAYEYTLNLAMELDAIPPALQPLLTATQQAGVNYILFYND</sequence>
<proteinExistence type="predicted"/>
<dbReference type="RefSeq" id="WP_212514769.1">
    <property type="nucleotide sequence ID" value="NZ_CAWQDX010000104.1"/>
</dbReference>
<keyword evidence="2" id="KW-1185">Reference proteome</keyword>
<name>A0ABS5GW60_9GAMM</name>
<accession>A0ABS5GW60</accession>
<protein>
    <submittedName>
        <fullName evidence="1">Uncharacterized protein</fullName>
    </submittedName>
</protein>
<evidence type="ECO:0000313" key="2">
    <source>
        <dbReference type="Proteomes" id="UP000675653"/>
    </source>
</evidence>
<evidence type="ECO:0000313" key="1">
    <source>
        <dbReference type="EMBL" id="MBR7631380.1"/>
    </source>
</evidence>
<dbReference type="EMBL" id="JAGRZL010000077">
    <property type="protein sequence ID" value="MBR7631380.1"/>
    <property type="molecule type" value="Genomic_DNA"/>
</dbReference>
<gene>
    <name evidence="1" type="ORF">KAT72_20835</name>
</gene>
<comment type="caution">
    <text evidence="1">The sequence shown here is derived from an EMBL/GenBank/DDBJ whole genome shotgun (WGS) entry which is preliminary data.</text>
</comment>
<reference evidence="1 2" key="1">
    <citation type="submission" date="2021-04" db="EMBL/GenBank/DDBJ databases">
        <title>Draft Genome of Aeromonas popoffii ID682, isolated from a natural water source in Idaho.</title>
        <authorList>
            <person name="Testerman T."/>
            <person name="Graf J."/>
        </authorList>
    </citation>
    <scope>NUCLEOTIDE SEQUENCE [LARGE SCALE GENOMIC DNA]</scope>
    <source>
        <strain evidence="1 2">ID682</strain>
    </source>
</reference>